<protein>
    <submittedName>
        <fullName evidence="1">Uncharacterized protein</fullName>
    </submittedName>
</protein>
<name>A0ACC2IAL7_9PLEO</name>
<keyword evidence="2" id="KW-1185">Reference proteome</keyword>
<evidence type="ECO:0000313" key="2">
    <source>
        <dbReference type="Proteomes" id="UP001153331"/>
    </source>
</evidence>
<dbReference type="Proteomes" id="UP001153331">
    <property type="component" value="Unassembled WGS sequence"/>
</dbReference>
<sequence>MPATNSRSVSTRPKKHAPIPLGSSFVELLVGPHNRKFAAHEDVLCHRSTYFRRRLQKVRKDPTGECAVCMGDLETAETVFCRTCGQNFHTKCMDQWLRTKRGSCPACRAAWKKHTSRSVTHTLDKLDPEGFEVYIQWLYTQRVSSYALGDANDRCVRLLRAHLVGTALEDNEFLLALRNEIVSIAVESGLSYNAVQFAYQNTHEPCALRRFLVDLYTLTGSTESLKEGNVSHLFLIDMAQSFMEKSKQAAEGETVWTRLAAEGHIEAENGGSTGWTEHFEKPTAAGGTDTKTTACWGVLGRTWRPRFGSRSATGPMSYVVQSIYEAPAPPEGYFDHLSSSDCSQRSPRLVTMAEPAPRPSLFTPASTPKATTAQKEAHVQYQDVSFRNWYKKINWLNTTLVVLIPLYGLHLARSTALTRPTLIWSIVYYFFTAFGITGGYHRLWSHRCYSARLPLRLLLAFVGAGAIQGSIRWWSANHRAHHRWTDTKKDPYSVMRGLIFSHIGWMVLNNDPKVKGRTDVSDLDADWVVVWQHKNYGKCLLFTAWLFPALVAGLGWGDWWGGLVYAGIIRACFVQQATFCVNSLAHWIGEQPFDDRRSPRDHVLTALVTMGEGYHNFHHEFPSDYRNAIIWYQYDPTKWLIFAFSKLRIPFLMAPLAYDLKTFRENEIEKGRLQQQQKALDRKRAKLDWGVPLAQLPVVDWDDFKARCVEGAKLVAVAGVIHDVEGFILDHPGGKALIASAVGKDATALFNGGVYEHSNAAHNLLSTMRVGILRGGQEVEIWKTEWNRLEKGATVVRSDEQITRVGAPMVAAVAA</sequence>
<proteinExistence type="predicted"/>
<accession>A0ACC2IAL7</accession>
<dbReference type="EMBL" id="JAPHNI010000343">
    <property type="protein sequence ID" value="KAJ8112195.1"/>
    <property type="molecule type" value="Genomic_DNA"/>
</dbReference>
<comment type="caution">
    <text evidence="1">The sequence shown here is derived from an EMBL/GenBank/DDBJ whole genome shotgun (WGS) entry which is preliminary data.</text>
</comment>
<evidence type="ECO:0000313" key="1">
    <source>
        <dbReference type="EMBL" id="KAJ8112195.1"/>
    </source>
</evidence>
<organism evidence="1 2">
    <name type="scientific">Boeremia exigua</name>
    <dbReference type="NCBI Taxonomy" id="749465"/>
    <lineage>
        <taxon>Eukaryota</taxon>
        <taxon>Fungi</taxon>
        <taxon>Dikarya</taxon>
        <taxon>Ascomycota</taxon>
        <taxon>Pezizomycotina</taxon>
        <taxon>Dothideomycetes</taxon>
        <taxon>Pleosporomycetidae</taxon>
        <taxon>Pleosporales</taxon>
        <taxon>Pleosporineae</taxon>
        <taxon>Didymellaceae</taxon>
        <taxon>Boeremia</taxon>
    </lineage>
</organism>
<gene>
    <name evidence="1" type="ORF">OPT61_g5386</name>
</gene>
<reference evidence="1" key="1">
    <citation type="submission" date="2022-11" db="EMBL/GenBank/DDBJ databases">
        <title>Genome Sequence of Boeremia exigua.</title>
        <authorList>
            <person name="Buettner E."/>
        </authorList>
    </citation>
    <scope>NUCLEOTIDE SEQUENCE</scope>
    <source>
        <strain evidence="1">CU02</strain>
    </source>
</reference>